<reference evidence="2 3" key="1">
    <citation type="submission" date="2014-11" db="EMBL/GenBank/DDBJ databases">
        <title>Genome sequence of Flavihumibacter solisilvae 3-3.</title>
        <authorList>
            <person name="Zhou G."/>
            <person name="Li M."/>
            <person name="Wang G."/>
        </authorList>
    </citation>
    <scope>NUCLEOTIDE SEQUENCE [LARGE SCALE GENOMIC DNA]</scope>
    <source>
        <strain evidence="2 3">3-3</strain>
    </source>
</reference>
<name>A0A0C1IX68_9BACT</name>
<feature type="domain" description="Calcineurin-like phosphoesterase C-terminal" evidence="1">
    <location>
        <begin position="12"/>
        <end position="71"/>
    </location>
</feature>
<evidence type="ECO:0000259" key="1">
    <source>
        <dbReference type="Pfam" id="PF16370"/>
    </source>
</evidence>
<dbReference type="EMBL" id="JSVC01000009">
    <property type="protein sequence ID" value="KIC95024.1"/>
    <property type="molecule type" value="Genomic_DNA"/>
</dbReference>
<dbReference type="Proteomes" id="UP000031408">
    <property type="component" value="Unassembled WGS sequence"/>
</dbReference>
<dbReference type="AlphaFoldDB" id="A0A0C1IX68"/>
<dbReference type="OrthoDB" id="1776264at2"/>
<evidence type="ECO:0000313" key="3">
    <source>
        <dbReference type="Proteomes" id="UP000031408"/>
    </source>
</evidence>
<dbReference type="InterPro" id="IPR032288">
    <property type="entry name" value="Metallophos_C"/>
</dbReference>
<dbReference type="Pfam" id="PF16370">
    <property type="entry name" value="MetallophosC"/>
    <property type="match status" value="1"/>
</dbReference>
<comment type="caution">
    <text evidence="2">The sequence shown here is derived from an EMBL/GenBank/DDBJ whole genome shotgun (WGS) entry which is preliminary data.</text>
</comment>
<gene>
    <name evidence="2" type="ORF">OI18_09080</name>
</gene>
<evidence type="ECO:0000313" key="2">
    <source>
        <dbReference type="EMBL" id="KIC95024.1"/>
    </source>
</evidence>
<accession>A0A0C1IX68</accession>
<protein>
    <recommendedName>
        <fullName evidence="1">Calcineurin-like phosphoesterase C-terminal domain-containing protein</fullName>
    </recommendedName>
</protein>
<organism evidence="2 3">
    <name type="scientific">Flavihumibacter solisilvae</name>
    <dbReference type="NCBI Taxonomy" id="1349421"/>
    <lineage>
        <taxon>Bacteria</taxon>
        <taxon>Pseudomonadati</taxon>
        <taxon>Bacteroidota</taxon>
        <taxon>Chitinophagia</taxon>
        <taxon>Chitinophagales</taxon>
        <taxon>Chitinophagaceae</taxon>
        <taxon>Flavihumibacter</taxon>
    </lineage>
</organism>
<proteinExistence type="predicted"/>
<keyword evidence="3" id="KW-1185">Reference proteome</keyword>
<dbReference type="STRING" id="1349421.OI18_09080"/>
<sequence length="78" mass="9052">MWSGWKMVSRGKMEQRVDLDPWAAELYSGNQLPRKHKWIAPTLTDHLFFAYPAPGTKEVTVKATDRFGNRYEEKIVLG</sequence>